<evidence type="ECO:0000313" key="2">
    <source>
        <dbReference type="Proteomes" id="UP000625711"/>
    </source>
</evidence>
<proteinExistence type="predicted"/>
<gene>
    <name evidence="1" type="ORF">GWI33_016833</name>
</gene>
<dbReference type="EMBL" id="JAACXV010014123">
    <property type="protein sequence ID" value="KAF7270223.1"/>
    <property type="molecule type" value="Genomic_DNA"/>
</dbReference>
<dbReference type="Proteomes" id="UP000625711">
    <property type="component" value="Unassembled WGS sequence"/>
</dbReference>
<reference evidence="1" key="1">
    <citation type="submission" date="2020-08" db="EMBL/GenBank/DDBJ databases">
        <title>Genome sequencing and assembly of the red palm weevil Rhynchophorus ferrugineus.</title>
        <authorList>
            <person name="Dias G.B."/>
            <person name="Bergman C.M."/>
            <person name="Manee M."/>
        </authorList>
    </citation>
    <scope>NUCLEOTIDE SEQUENCE</scope>
    <source>
        <strain evidence="1">AA-2017</strain>
        <tissue evidence="1">Whole larva</tissue>
    </source>
</reference>
<sequence>MDPIKNCVKGRNMHLLRVEQLDFILKKSLNKKEWRKMNTQDKIRSRRLYFVYMRNRAYRRKFTLGNYIRQQLKLNKTTEKPGAPIPIIEIADIEHVGAVNSIPEYQLDSQNCIYMDDEPGTSNREPTEGK</sequence>
<keyword evidence="2" id="KW-1185">Reference proteome</keyword>
<name>A0A834M4L4_RHYFE</name>
<comment type="caution">
    <text evidence="1">The sequence shown here is derived from an EMBL/GenBank/DDBJ whole genome shotgun (WGS) entry which is preliminary data.</text>
</comment>
<evidence type="ECO:0000313" key="1">
    <source>
        <dbReference type="EMBL" id="KAF7270223.1"/>
    </source>
</evidence>
<accession>A0A834M4L4</accession>
<organism evidence="1 2">
    <name type="scientific">Rhynchophorus ferrugineus</name>
    <name type="common">Red palm weevil</name>
    <name type="synonym">Curculio ferrugineus</name>
    <dbReference type="NCBI Taxonomy" id="354439"/>
    <lineage>
        <taxon>Eukaryota</taxon>
        <taxon>Metazoa</taxon>
        <taxon>Ecdysozoa</taxon>
        <taxon>Arthropoda</taxon>
        <taxon>Hexapoda</taxon>
        <taxon>Insecta</taxon>
        <taxon>Pterygota</taxon>
        <taxon>Neoptera</taxon>
        <taxon>Endopterygota</taxon>
        <taxon>Coleoptera</taxon>
        <taxon>Polyphaga</taxon>
        <taxon>Cucujiformia</taxon>
        <taxon>Curculionidae</taxon>
        <taxon>Dryophthorinae</taxon>
        <taxon>Rhynchophorus</taxon>
    </lineage>
</organism>
<dbReference type="AlphaFoldDB" id="A0A834M4L4"/>
<protein>
    <submittedName>
        <fullName evidence="1">Uncharacterized protein</fullName>
    </submittedName>
</protein>